<dbReference type="Gene3D" id="3.90.226.10">
    <property type="entry name" value="2-enoyl-CoA Hydratase, Chain A, domain 1"/>
    <property type="match status" value="1"/>
</dbReference>
<dbReference type="EMBL" id="JADEXP010000032">
    <property type="protein sequence ID" value="MBE9066198.1"/>
    <property type="molecule type" value="Genomic_DNA"/>
</dbReference>
<sequence length="261" mass="28139">MTPPILVTTKDQIRTIIFNRPQVLNAIDLDTAFALWQALVDASKDDTRAVLITGQGRGFCSGGDLKFAQDVGSDNLGKAFSHLTTVLHDCVREIRQMSKPVIAAINGPAAGAGLFLALASDLRVMAETAYLKQSNTSYGLSLPAGGTFNLPRLVGMGRALEIILLDEKIPAARALELGLVTSVAPDYSFDVTAYELAKRVSAMPIETIGRVKQLMNQAFDQSLSRQLDAERQAIAISANSTEGREGVAAFVEKRKPQFCTR</sequence>
<dbReference type="Gene3D" id="1.10.12.10">
    <property type="entry name" value="Lyase 2-enoyl-coa Hydratase, Chain A, domain 2"/>
    <property type="match status" value="1"/>
</dbReference>
<gene>
    <name evidence="3" type="ORF">IQ260_05990</name>
</gene>
<dbReference type="InterPro" id="IPR029045">
    <property type="entry name" value="ClpP/crotonase-like_dom_sf"/>
</dbReference>
<dbReference type="InterPro" id="IPR001753">
    <property type="entry name" value="Enoyl-CoA_hydra/iso"/>
</dbReference>
<dbReference type="Proteomes" id="UP000615026">
    <property type="component" value="Unassembled WGS sequence"/>
</dbReference>
<organism evidence="3 4">
    <name type="scientific">Leptolyngbya cf. ectocarpi LEGE 11479</name>
    <dbReference type="NCBI Taxonomy" id="1828722"/>
    <lineage>
        <taxon>Bacteria</taxon>
        <taxon>Bacillati</taxon>
        <taxon>Cyanobacteriota</taxon>
        <taxon>Cyanophyceae</taxon>
        <taxon>Leptolyngbyales</taxon>
        <taxon>Leptolyngbyaceae</taxon>
        <taxon>Leptolyngbya group</taxon>
        <taxon>Leptolyngbya</taxon>
    </lineage>
</organism>
<dbReference type="GO" id="GO:0003824">
    <property type="term" value="F:catalytic activity"/>
    <property type="evidence" value="ECO:0007669"/>
    <property type="project" value="InterPro"/>
</dbReference>
<dbReference type="InterPro" id="IPR018376">
    <property type="entry name" value="Enoyl-CoA_hyd/isom_CS"/>
</dbReference>
<proteinExistence type="inferred from homology"/>
<accession>A0A928X354</accession>
<evidence type="ECO:0000313" key="4">
    <source>
        <dbReference type="Proteomes" id="UP000615026"/>
    </source>
</evidence>
<evidence type="ECO:0000313" key="3">
    <source>
        <dbReference type="EMBL" id="MBE9066198.1"/>
    </source>
</evidence>
<comment type="caution">
    <text evidence="3">The sequence shown here is derived from an EMBL/GenBank/DDBJ whole genome shotgun (WGS) entry which is preliminary data.</text>
</comment>
<reference evidence="3" key="1">
    <citation type="submission" date="2020-10" db="EMBL/GenBank/DDBJ databases">
        <authorList>
            <person name="Castelo-Branco R."/>
            <person name="Eusebio N."/>
            <person name="Adriana R."/>
            <person name="Vieira A."/>
            <person name="Brugerolle De Fraissinette N."/>
            <person name="Rezende De Castro R."/>
            <person name="Schneider M.P."/>
            <person name="Vasconcelos V."/>
            <person name="Leao P.N."/>
        </authorList>
    </citation>
    <scope>NUCLEOTIDE SEQUENCE</scope>
    <source>
        <strain evidence="3">LEGE 11479</strain>
    </source>
</reference>
<dbReference type="Pfam" id="PF00378">
    <property type="entry name" value="ECH_1"/>
    <property type="match status" value="1"/>
</dbReference>
<evidence type="ECO:0000256" key="2">
    <source>
        <dbReference type="RuleBase" id="RU003707"/>
    </source>
</evidence>
<keyword evidence="4" id="KW-1185">Reference proteome</keyword>
<dbReference type="AlphaFoldDB" id="A0A928X354"/>
<name>A0A928X354_LEPEC</name>
<dbReference type="PANTHER" id="PTHR43802">
    <property type="entry name" value="ENOYL-COA HYDRATASE"/>
    <property type="match status" value="1"/>
</dbReference>
<protein>
    <submittedName>
        <fullName evidence="3">Enoyl-CoA hydratase/isomerase family protein</fullName>
    </submittedName>
</protein>
<evidence type="ECO:0000256" key="1">
    <source>
        <dbReference type="ARBA" id="ARBA00005254"/>
    </source>
</evidence>
<dbReference type="CDD" id="cd06558">
    <property type="entry name" value="crotonase-like"/>
    <property type="match status" value="1"/>
</dbReference>
<dbReference type="InterPro" id="IPR014748">
    <property type="entry name" value="Enoyl-CoA_hydra_C"/>
</dbReference>
<comment type="similarity">
    <text evidence="1 2">Belongs to the enoyl-CoA hydratase/isomerase family.</text>
</comment>
<dbReference type="PANTHER" id="PTHR43802:SF1">
    <property type="entry name" value="IP11341P-RELATED"/>
    <property type="match status" value="1"/>
</dbReference>
<dbReference type="PROSITE" id="PS00166">
    <property type="entry name" value="ENOYL_COA_HYDRATASE"/>
    <property type="match status" value="1"/>
</dbReference>
<dbReference type="SUPFAM" id="SSF52096">
    <property type="entry name" value="ClpP/crotonase"/>
    <property type="match status" value="1"/>
</dbReference>
<dbReference type="RefSeq" id="WP_193991779.1">
    <property type="nucleotide sequence ID" value="NZ_JADEXP010000032.1"/>
</dbReference>